<sequence>MSLNVPRLLLKPLRTQLFCSELRVVTSHTPLRKFPSLVTQYSTKPEPPTELDQYETKIFKKLADAFEPALLDVRDVSGGCGSMFAINISSSKFKGVPMVKQHRLVNELLAEEIKTWHGLQLRTKSA</sequence>
<dbReference type="SUPFAM" id="SSF82657">
    <property type="entry name" value="BolA-like"/>
    <property type="match status" value="1"/>
</dbReference>
<evidence type="ECO:0000313" key="4">
    <source>
        <dbReference type="Proteomes" id="UP000095009"/>
    </source>
</evidence>
<comment type="similarity">
    <text evidence="1 2">Belongs to the BolA/IbaG family.</text>
</comment>
<dbReference type="AlphaFoldDB" id="A0A1E3PGI1"/>
<dbReference type="STRING" id="857566.A0A1E3PGI1"/>
<dbReference type="Pfam" id="PF01722">
    <property type="entry name" value="BolA"/>
    <property type="match status" value="1"/>
</dbReference>
<evidence type="ECO:0000256" key="2">
    <source>
        <dbReference type="RuleBase" id="RU003860"/>
    </source>
</evidence>
<dbReference type="PANTHER" id="PTHR46188">
    <property type="entry name" value="BOLA-LIKE PROTEIN 3"/>
    <property type="match status" value="1"/>
</dbReference>
<dbReference type="OrthoDB" id="203381at2759"/>
<evidence type="ECO:0000313" key="3">
    <source>
        <dbReference type="EMBL" id="ODQ64324.1"/>
    </source>
</evidence>
<dbReference type="InterPro" id="IPR036065">
    <property type="entry name" value="BolA-like_sf"/>
</dbReference>
<dbReference type="Gene3D" id="3.30.300.90">
    <property type="entry name" value="BolA-like"/>
    <property type="match status" value="1"/>
</dbReference>
<evidence type="ECO:0000256" key="1">
    <source>
        <dbReference type="ARBA" id="ARBA00005578"/>
    </source>
</evidence>
<dbReference type="InterPro" id="IPR052275">
    <property type="entry name" value="Mt_Fe-S_assembly_factor"/>
</dbReference>
<reference evidence="3 4" key="1">
    <citation type="journal article" date="2016" name="Proc. Natl. Acad. Sci. U.S.A.">
        <title>Comparative genomics of biotechnologically important yeasts.</title>
        <authorList>
            <person name="Riley R."/>
            <person name="Haridas S."/>
            <person name="Wolfe K.H."/>
            <person name="Lopes M.R."/>
            <person name="Hittinger C.T."/>
            <person name="Goeker M."/>
            <person name="Salamov A.A."/>
            <person name="Wisecaver J.H."/>
            <person name="Long T.M."/>
            <person name="Calvey C.H."/>
            <person name="Aerts A.L."/>
            <person name="Barry K.W."/>
            <person name="Choi C."/>
            <person name="Clum A."/>
            <person name="Coughlan A.Y."/>
            <person name="Deshpande S."/>
            <person name="Douglass A.P."/>
            <person name="Hanson S.J."/>
            <person name="Klenk H.-P."/>
            <person name="LaButti K.M."/>
            <person name="Lapidus A."/>
            <person name="Lindquist E.A."/>
            <person name="Lipzen A.M."/>
            <person name="Meier-Kolthoff J.P."/>
            <person name="Ohm R.A."/>
            <person name="Otillar R.P."/>
            <person name="Pangilinan J.L."/>
            <person name="Peng Y."/>
            <person name="Rokas A."/>
            <person name="Rosa C.A."/>
            <person name="Scheuner C."/>
            <person name="Sibirny A.A."/>
            <person name="Slot J.C."/>
            <person name="Stielow J.B."/>
            <person name="Sun H."/>
            <person name="Kurtzman C.P."/>
            <person name="Blackwell M."/>
            <person name="Grigoriev I.V."/>
            <person name="Jeffries T.W."/>
        </authorList>
    </citation>
    <scope>NUCLEOTIDE SEQUENCE [LARGE SCALE GENOMIC DNA]</scope>
    <source>
        <strain evidence="3 4">DSM 6958</strain>
    </source>
</reference>
<dbReference type="GO" id="GO:0005759">
    <property type="term" value="C:mitochondrial matrix"/>
    <property type="evidence" value="ECO:0007669"/>
    <property type="project" value="EnsemblFungi"/>
</dbReference>
<dbReference type="Proteomes" id="UP000095009">
    <property type="component" value="Unassembled WGS sequence"/>
</dbReference>
<protein>
    <submittedName>
        <fullName evidence="3">Bola-like protein</fullName>
    </submittedName>
</protein>
<dbReference type="GO" id="GO:0051604">
    <property type="term" value="P:protein maturation"/>
    <property type="evidence" value="ECO:0007669"/>
    <property type="project" value="EnsemblFungi"/>
</dbReference>
<dbReference type="PANTHER" id="PTHR46188:SF1">
    <property type="entry name" value="BOLA-LIKE PROTEIN 3"/>
    <property type="match status" value="1"/>
</dbReference>
<dbReference type="InterPro" id="IPR002634">
    <property type="entry name" value="BolA"/>
</dbReference>
<keyword evidence="4" id="KW-1185">Reference proteome</keyword>
<organism evidence="3 4">
    <name type="scientific">Nadsonia fulvescens var. elongata DSM 6958</name>
    <dbReference type="NCBI Taxonomy" id="857566"/>
    <lineage>
        <taxon>Eukaryota</taxon>
        <taxon>Fungi</taxon>
        <taxon>Dikarya</taxon>
        <taxon>Ascomycota</taxon>
        <taxon>Saccharomycotina</taxon>
        <taxon>Dipodascomycetes</taxon>
        <taxon>Dipodascales</taxon>
        <taxon>Dipodascales incertae sedis</taxon>
        <taxon>Nadsonia</taxon>
    </lineage>
</organism>
<dbReference type="EMBL" id="KV454412">
    <property type="protein sequence ID" value="ODQ64324.1"/>
    <property type="molecule type" value="Genomic_DNA"/>
</dbReference>
<accession>A0A1E3PGI1</accession>
<gene>
    <name evidence="3" type="ORF">NADFUDRAFT_47549</name>
</gene>
<name>A0A1E3PGI1_9ASCO</name>
<proteinExistence type="inferred from homology"/>